<proteinExistence type="predicted"/>
<dbReference type="GO" id="GO:0007165">
    <property type="term" value="P:signal transduction"/>
    <property type="evidence" value="ECO:0007669"/>
    <property type="project" value="InterPro"/>
</dbReference>
<reference evidence="3" key="2">
    <citation type="submission" date="2020-11" db="EMBL/GenBank/DDBJ databases">
        <authorList>
            <person name="McCartney M.A."/>
            <person name="Auch B."/>
            <person name="Kono T."/>
            <person name="Mallez S."/>
            <person name="Becker A."/>
            <person name="Gohl D.M."/>
            <person name="Silverstein K.A.T."/>
            <person name="Koren S."/>
            <person name="Bechman K.B."/>
            <person name="Herman A."/>
            <person name="Abrahante J.E."/>
            <person name="Garbe J."/>
        </authorList>
    </citation>
    <scope>NUCLEOTIDE SEQUENCE</scope>
    <source>
        <strain evidence="3">Duluth1</strain>
        <tissue evidence="3">Whole animal</tissue>
    </source>
</reference>
<evidence type="ECO:0000259" key="2">
    <source>
        <dbReference type="PROSITE" id="PS50017"/>
    </source>
</evidence>
<dbReference type="PROSITE" id="PS50017">
    <property type="entry name" value="DEATH_DOMAIN"/>
    <property type="match status" value="1"/>
</dbReference>
<evidence type="ECO:0000256" key="1">
    <source>
        <dbReference type="SAM" id="MobiDB-lite"/>
    </source>
</evidence>
<dbReference type="EMBL" id="JAIWYP010000013">
    <property type="protein sequence ID" value="KAH3714972.1"/>
    <property type="molecule type" value="Genomic_DNA"/>
</dbReference>
<feature type="domain" description="Death" evidence="2">
    <location>
        <begin position="784"/>
        <end position="868"/>
    </location>
</feature>
<dbReference type="CDD" id="cd01670">
    <property type="entry name" value="Death"/>
    <property type="match status" value="1"/>
</dbReference>
<feature type="compositionally biased region" description="Basic and acidic residues" evidence="1">
    <location>
        <begin position="288"/>
        <end position="297"/>
    </location>
</feature>
<dbReference type="Gene3D" id="1.10.533.10">
    <property type="entry name" value="Death Domain, Fas"/>
    <property type="match status" value="1"/>
</dbReference>
<keyword evidence="4" id="KW-1185">Reference proteome</keyword>
<evidence type="ECO:0000313" key="3">
    <source>
        <dbReference type="EMBL" id="KAH3714972.1"/>
    </source>
</evidence>
<reference evidence="3" key="1">
    <citation type="journal article" date="2019" name="bioRxiv">
        <title>The Genome of the Zebra Mussel, Dreissena polymorpha: A Resource for Invasive Species Research.</title>
        <authorList>
            <person name="McCartney M.A."/>
            <person name="Auch B."/>
            <person name="Kono T."/>
            <person name="Mallez S."/>
            <person name="Zhang Y."/>
            <person name="Obille A."/>
            <person name="Becker A."/>
            <person name="Abrahante J.E."/>
            <person name="Garbe J."/>
            <person name="Badalamenti J.P."/>
            <person name="Herman A."/>
            <person name="Mangelson H."/>
            <person name="Liachko I."/>
            <person name="Sullivan S."/>
            <person name="Sone E.D."/>
            <person name="Koren S."/>
            <person name="Silverstein K.A.T."/>
            <person name="Beckman K.B."/>
            <person name="Gohl D.M."/>
        </authorList>
    </citation>
    <scope>NUCLEOTIDE SEQUENCE</scope>
    <source>
        <strain evidence="3">Duluth1</strain>
        <tissue evidence="3">Whole animal</tissue>
    </source>
</reference>
<protein>
    <recommendedName>
        <fullName evidence="2">Death domain-containing protein</fullName>
    </recommendedName>
</protein>
<accession>A0A9D4C0F1</accession>
<dbReference type="Proteomes" id="UP000828390">
    <property type="component" value="Unassembled WGS sequence"/>
</dbReference>
<feature type="region of interest" description="Disordered" evidence="1">
    <location>
        <begin position="262"/>
        <end position="297"/>
    </location>
</feature>
<evidence type="ECO:0000313" key="4">
    <source>
        <dbReference type="Proteomes" id="UP000828390"/>
    </source>
</evidence>
<sequence length="888" mass="100544">MGQERPKLGKKPDTSSDMWRRIEQTGLDNTLRKLAKVKSDLRVFSSVSSDDALSFSSAFTEMNETLTCIRLAFIENGQDIYDNDEREHRFKTATCPSIVSIWSTYSTFAYEFASNFIQRGWLNSSEHKELLSNTTELAANAVKLLLLALDVDSFHNHANVESLRSTVLKETEDVSKTIEQLIAKTLALGDSHTAVGKMTELLGWMLYGLHHTTVKVIQQDINARSTEESFNDFKELIGNLNAIYQNLPDEWKQGLVVDQKPSTPPVIPIQQSKQGSKKNGAKVQIQEQSKDDETNEKKAVVKEGHIETIQKLGTLFDRYNTGAREKQRLPVVRGRAPVELRYPIPMYRHIQQLRVDACTIVERQEVLKSLPITEDHSLQADVFSIGPTSLNVPEDVIIQFPLLPSSSTLGFHLWVRSDGKWTETANPEIVTVDDQSFVWFSTRNCDAFTAMTYNKPDCLLVTSQGVSYVSPANGKVEVIVPKDCFYKDVELGIKITNFDWQSHGVNTVGVIDASVALSLTSLSGEVTMRKPVTVELPLDDEHNFTDTELVVVRYDSKTTQVLDRRQLAINTTGRNGVYSVDIKGFWCVAILRIRRVFLNMRETIKREFLVGYRKRTPCNIVTYIDDISRVKEAQIFLVEIVEKMNADAQVEQRRAEGLIEVRKSRSREILLQRGDCIRVQIDGQMRVTEVMSEQQQTICFLQGCDNSVSIATEVKRDPEKLPDAMIFYQLAGIPNSIHSVALMTRDLSELPTDAITARSGLNMGPQAIGKEKEQEDAAVQILKMESLMSLARELTFEEAQQLGRQLGVKTDHLRQIREAAQRDRVAANFQILCKWRGRYARATMADFLVSSLKAVGKTSYADLVTEVRKHNRGLEREDFRRPMTAYRR</sequence>
<organism evidence="3 4">
    <name type="scientific">Dreissena polymorpha</name>
    <name type="common">Zebra mussel</name>
    <name type="synonym">Mytilus polymorpha</name>
    <dbReference type="NCBI Taxonomy" id="45954"/>
    <lineage>
        <taxon>Eukaryota</taxon>
        <taxon>Metazoa</taxon>
        <taxon>Spiralia</taxon>
        <taxon>Lophotrochozoa</taxon>
        <taxon>Mollusca</taxon>
        <taxon>Bivalvia</taxon>
        <taxon>Autobranchia</taxon>
        <taxon>Heteroconchia</taxon>
        <taxon>Euheterodonta</taxon>
        <taxon>Imparidentia</taxon>
        <taxon>Neoheterodontei</taxon>
        <taxon>Myida</taxon>
        <taxon>Dreissenoidea</taxon>
        <taxon>Dreissenidae</taxon>
        <taxon>Dreissena</taxon>
    </lineage>
</organism>
<gene>
    <name evidence="3" type="ORF">DPMN_057675</name>
</gene>
<dbReference type="InterPro" id="IPR011029">
    <property type="entry name" value="DEATH-like_dom_sf"/>
</dbReference>
<dbReference type="SUPFAM" id="SSF47986">
    <property type="entry name" value="DEATH domain"/>
    <property type="match status" value="1"/>
</dbReference>
<name>A0A9D4C0F1_DREPO</name>
<dbReference type="OrthoDB" id="6065871at2759"/>
<comment type="caution">
    <text evidence="3">The sequence shown here is derived from an EMBL/GenBank/DDBJ whole genome shotgun (WGS) entry which is preliminary data.</text>
</comment>
<dbReference type="InterPro" id="IPR000488">
    <property type="entry name" value="Death_dom"/>
</dbReference>
<dbReference type="AlphaFoldDB" id="A0A9D4C0F1"/>